<protein>
    <recommendedName>
        <fullName evidence="4">Methyltransferase domain-containing protein</fullName>
    </recommendedName>
</protein>
<dbReference type="Gene3D" id="3.40.50.150">
    <property type="entry name" value="Vaccinia Virus protein VP39"/>
    <property type="match status" value="1"/>
</dbReference>
<dbReference type="OrthoDB" id="2013972at2759"/>
<keyword evidence="3" id="KW-1185">Reference proteome</keyword>
<name>A0A1B9IQD4_9TREE</name>
<dbReference type="PANTHER" id="PTHR43591">
    <property type="entry name" value="METHYLTRANSFERASE"/>
    <property type="match status" value="1"/>
</dbReference>
<dbReference type="CDD" id="cd02440">
    <property type="entry name" value="AdoMet_MTases"/>
    <property type="match status" value="1"/>
</dbReference>
<feature type="region of interest" description="Disordered" evidence="1">
    <location>
        <begin position="1"/>
        <end position="23"/>
    </location>
</feature>
<evidence type="ECO:0008006" key="4">
    <source>
        <dbReference type="Google" id="ProtNLM"/>
    </source>
</evidence>
<dbReference type="GO" id="GO:0008168">
    <property type="term" value="F:methyltransferase activity"/>
    <property type="evidence" value="ECO:0007669"/>
    <property type="project" value="TreeGrafter"/>
</dbReference>
<accession>A0A1B9IQD4</accession>
<gene>
    <name evidence="2" type="ORF">L486_05231</name>
</gene>
<reference evidence="2 3" key="1">
    <citation type="submission" date="2013-07" db="EMBL/GenBank/DDBJ databases">
        <title>The Genome Sequence of Kwoniella mangroviensis CBS10435.</title>
        <authorList>
            <consortium name="The Broad Institute Genome Sequencing Platform"/>
            <person name="Cuomo C."/>
            <person name="Litvintseva A."/>
            <person name="Chen Y."/>
            <person name="Heitman J."/>
            <person name="Sun S."/>
            <person name="Springer D."/>
            <person name="Dromer F."/>
            <person name="Young S.K."/>
            <person name="Zeng Q."/>
            <person name="Gargeya S."/>
            <person name="Fitzgerald M."/>
            <person name="Abouelleil A."/>
            <person name="Alvarado L."/>
            <person name="Berlin A.M."/>
            <person name="Chapman S.B."/>
            <person name="Dewar J."/>
            <person name="Goldberg J."/>
            <person name="Griggs A."/>
            <person name="Gujja S."/>
            <person name="Hansen M."/>
            <person name="Howarth C."/>
            <person name="Imamovic A."/>
            <person name="Larimer J."/>
            <person name="McCowan C."/>
            <person name="Murphy C."/>
            <person name="Pearson M."/>
            <person name="Priest M."/>
            <person name="Roberts A."/>
            <person name="Saif S."/>
            <person name="Shea T."/>
            <person name="Sykes S."/>
            <person name="Wortman J."/>
            <person name="Nusbaum C."/>
            <person name="Birren B."/>
        </authorList>
    </citation>
    <scope>NUCLEOTIDE SEQUENCE [LARGE SCALE GENOMIC DNA]</scope>
    <source>
        <strain evidence="2 3">CBS 10435</strain>
    </source>
</reference>
<evidence type="ECO:0000256" key="1">
    <source>
        <dbReference type="SAM" id="MobiDB-lite"/>
    </source>
</evidence>
<evidence type="ECO:0000313" key="2">
    <source>
        <dbReference type="EMBL" id="OCF57766.1"/>
    </source>
</evidence>
<organism evidence="2 3">
    <name type="scientific">Kwoniella mangroviensis CBS 10435</name>
    <dbReference type="NCBI Taxonomy" id="1331196"/>
    <lineage>
        <taxon>Eukaryota</taxon>
        <taxon>Fungi</taxon>
        <taxon>Dikarya</taxon>
        <taxon>Basidiomycota</taxon>
        <taxon>Agaricomycotina</taxon>
        <taxon>Tremellomycetes</taxon>
        <taxon>Tremellales</taxon>
        <taxon>Cryptococcaceae</taxon>
        <taxon>Kwoniella</taxon>
    </lineage>
</organism>
<reference evidence="3" key="2">
    <citation type="submission" date="2013-12" db="EMBL/GenBank/DDBJ databases">
        <title>Evolution of pathogenesis and genome organization in the Tremellales.</title>
        <authorList>
            <person name="Cuomo C."/>
            <person name="Litvintseva A."/>
            <person name="Heitman J."/>
            <person name="Chen Y."/>
            <person name="Sun S."/>
            <person name="Springer D."/>
            <person name="Dromer F."/>
            <person name="Young S."/>
            <person name="Zeng Q."/>
            <person name="Chapman S."/>
            <person name="Gujja S."/>
            <person name="Saif S."/>
            <person name="Birren B."/>
        </authorList>
    </citation>
    <scope>NUCLEOTIDE SEQUENCE [LARGE SCALE GENOMIC DNA]</scope>
    <source>
        <strain evidence="3">CBS 10435</strain>
    </source>
</reference>
<dbReference type="EMBL" id="KI669463">
    <property type="protein sequence ID" value="OCF57766.1"/>
    <property type="molecule type" value="Genomic_DNA"/>
</dbReference>
<dbReference type="STRING" id="1331196.A0A1B9IQD4"/>
<dbReference type="Proteomes" id="UP000092583">
    <property type="component" value="Unassembled WGS sequence"/>
</dbReference>
<evidence type="ECO:0000313" key="3">
    <source>
        <dbReference type="Proteomes" id="UP000092583"/>
    </source>
</evidence>
<feature type="compositionally biased region" description="Polar residues" evidence="1">
    <location>
        <begin position="1"/>
        <end position="15"/>
    </location>
</feature>
<dbReference type="Pfam" id="PF13489">
    <property type="entry name" value="Methyltransf_23"/>
    <property type="match status" value="1"/>
</dbReference>
<proteinExistence type="predicted"/>
<dbReference type="AlphaFoldDB" id="A0A1B9IQD4"/>
<dbReference type="SUPFAM" id="SSF53335">
    <property type="entry name" value="S-adenosyl-L-methionine-dependent methyltransferases"/>
    <property type="match status" value="1"/>
</dbReference>
<dbReference type="PANTHER" id="PTHR43591:SF105">
    <property type="entry name" value="METHYLTRANSFERASE DOMAIN-CONTAINING PROTEIN-RELATED"/>
    <property type="match status" value="1"/>
</dbReference>
<sequence>MPYSDTPTKQTQRLSLQPDASKALRRTESIRKYVMSPSPISKSSIDTSPEFSSTFMSRSGTEIRWKDRTIYRIGRNVTAGYPKDLIEQERQEAEHHLLRILLGYPYHGPVLDILKSSSRMNRKRILDMGTGTGIWAIDMADLFPHVDVIGIDEVNIQPELVPPNCEFYISDLTKPLPYPLSSFDIIHIRFLSTRVQSYPSILSQALTLLRPNGLLLLFENFTFIPPQTVHDITPKGVQAFYDCYKRSFSSSGLKVCKLEDVVGTLRGGGDIKGDLIKVPIGHGTGRMTQLSKIHLINLKAWIESTRYTIIEGGGYTNNEFDILSQAFIDDLEKEELYTCYHSLWVKKPTNVSQNSE</sequence>
<dbReference type="InterPro" id="IPR029063">
    <property type="entry name" value="SAM-dependent_MTases_sf"/>
</dbReference>